<evidence type="ECO:0000313" key="1">
    <source>
        <dbReference type="EMBL" id="VYS83169.1"/>
    </source>
</evidence>
<accession>A0A6N2RS02</accession>
<dbReference type="RefSeq" id="WP_156341953.1">
    <property type="nucleotide sequence ID" value="NZ_CACRSY010000006.1"/>
</dbReference>
<reference evidence="1" key="1">
    <citation type="submission" date="2019-11" db="EMBL/GenBank/DDBJ databases">
        <authorList>
            <person name="Feng L."/>
        </authorList>
    </citation>
    <scope>NUCLEOTIDE SEQUENCE</scope>
    <source>
        <strain evidence="1">BhanseniiLFYP23</strain>
    </source>
</reference>
<sequence>MEWEFFYRQLKAGKNIDETCFYFSDDEDEREHILGYLPQFEKPYWIGYCDVEDGCEFATAKELVEACVFNGKSLEERWDKVIIYSIEGIDLQDWLEVCEHCY</sequence>
<gene>
    <name evidence="1" type="ORF">BHLFYP23_01736</name>
</gene>
<protein>
    <submittedName>
        <fullName evidence="1">Uncharacterized protein</fullName>
    </submittedName>
</protein>
<dbReference type="AlphaFoldDB" id="A0A6N2RS02"/>
<proteinExistence type="predicted"/>
<organism evidence="1">
    <name type="scientific">Blautia hansenii</name>
    <name type="common">Ruminococcus hansenii</name>
    <dbReference type="NCBI Taxonomy" id="1322"/>
    <lineage>
        <taxon>Bacteria</taxon>
        <taxon>Bacillati</taxon>
        <taxon>Bacillota</taxon>
        <taxon>Clostridia</taxon>
        <taxon>Lachnospirales</taxon>
        <taxon>Lachnospiraceae</taxon>
        <taxon>Blautia</taxon>
    </lineage>
</organism>
<dbReference type="EMBL" id="CACRSY010000006">
    <property type="protein sequence ID" value="VYS83169.1"/>
    <property type="molecule type" value="Genomic_DNA"/>
</dbReference>
<name>A0A6N2RS02_BLAHA</name>